<proteinExistence type="predicted"/>
<dbReference type="Pfam" id="PF01381">
    <property type="entry name" value="HTH_3"/>
    <property type="match status" value="1"/>
</dbReference>
<evidence type="ECO:0000259" key="1">
    <source>
        <dbReference type="PROSITE" id="PS50943"/>
    </source>
</evidence>
<accession>A0A414WUQ9</accession>
<evidence type="ECO:0000313" key="2">
    <source>
        <dbReference type="EMBL" id="RHH42101.1"/>
    </source>
</evidence>
<dbReference type="InterPro" id="IPR001387">
    <property type="entry name" value="Cro/C1-type_HTH"/>
</dbReference>
<name>A0A414WUQ9_9BACT</name>
<dbReference type="Gene3D" id="1.10.260.40">
    <property type="entry name" value="lambda repressor-like DNA-binding domains"/>
    <property type="match status" value="1"/>
</dbReference>
<dbReference type="EMBL" id="QRJS01000031">
    <property type="protein sequence ID" value="RHH42101.1"/>
    <property type="molecule type" value="Genomic_DNA"/>
</dbReference>
<dbReference type="PROSITE" id="PS50943">
    <property type="entry name" value="HTH_CROC1"/>
    <property type="match status" value="1"/>
</dbReference>
<reference evidence="2 3" key="1">
    <citation type="submission" date="2018-08" db="EMBL/GenBank/DDBJ databases">
        <title>A genome reference for cultivated species of the human gut microbiota.</title>
        <authorList>
            <person name="Zou Y."/>
            <person name="Xue W."/>
            <person name="Luo G."/>
        </authorList>
    </citation>
    <scope>NUCLEOTIDE SEQUENCE [LARGE SCALE GENOMIC DNA]</scope>
    <source>
        <strain evidence="2 3">AM17-44</strain>
    </source>
</reference>
<organism evidence="2 3">
    <name type="scientific">Phocaeicola plebeius</name>
    <dbReference type="NCBI Taxonomy" id="310297"/>
    <lineage>
        <taxon>Bacteria</taxon>
        <taxon>Pseudomonadati</taxon>
        <taxon>Bacteroidota</taxon>
        <taxon>Bacteroidia</taxon>
        <taxon>Bacteroidales</taxon>
        <taxon>Bacteroidaceae</taxon>
        <taxon>Phocaeicola</taxon>
    </lineage>
</organism>
<dbReference type="InterPro" id="IPR010982">
    <property type="entry name" value="Lambda_DNA-bd_dom_sf"/>
</dbReference>
<comment type="caution">
    <text evidence="2">The sequence shown here is derived from an EMBL/GenBank/DDBJ whole genome shotgun (WGS) entry which is preliminary data.</text>
</comment>
<dbReference type="CDD" id="cd00093">
    <property type="entry name" value="HTH_XRE"/>
    <property type="match status" value="1"/>
</dbReference>
<gene>
    <name evidence="2" type="ORF">DW204_11490</name>
</gene>
<protein>
    <submittedName>
        <fullName evidence="2">XRE family transcriptional regulator</fullName>
    </submittedName>
</protein>
<dbReference type="SMART" id="SM00530">
    <property type="entry name" value="HTH_XRE"/>
    <property type="match status" value="1"/>
</dbReference>
<dbReference type="AlphaFoldDB" id="A0A414WUQ9"/>
<feature type="domain" description="HTH cro/C1-type" evidence="1">
    <location>
        <begin position="40"/>
        <end position="94"/>
    </location>
</feature>
<dbReference type="Proteomes" id="UP000284998">
    <property type="component" value="Unassembled WGS sequence"/>
</dbReference>
<dbReference type="RefSeq" id="WP_118244178.1">
    <property type="nucleotide sequence ID" value="NZ_QRJS01000031.1"/>
</dbReference>
<dbReference type="SUPFAM" id="SSF47413">
    <property type="entry name" value="lambda repressor-like DNA-binding domains"/>
    <property type="match status" value="1"/>
</dbReference>
<evidence type="ECO:0000313" key="3">
    <source>
        <dbReference type="Proteomes" id="UP000284998"/>
    </source>
</evidence>
<dbReference type="GO" id="GO:0003677">
    <property type="term" value="F:DNA binding"/>
    <property type="evidence" value="ECO:0007669"/>
    <property type="project" value="InterPro"/>
</dbReference>
<sequence length="98" mass="11195">MRNTSKKIKGTTLSAKNVTATVEQCEKPWFVHSKMVANIMYSRMKEQGITQKELAEKMNCTQQYISKILKGRENLSLEALCKIELALGIRILQFDSNN</sequence>